<evidence type="ECO:0000313" key="2">
    <source>
        <dbReference type="EMBL" id="APH01047.1"/>
    </source>
</evidence>
<dbReference type="SUPFAM" id="SSF52980">
    <property type="entry name" value="Restriction endonuclease-like"/>
    <property type="match status" value="1"/>
</dbReference>
<keyword evidence="3" id="KW-1185">Reference proteome</keyword>
<dbReference type="AlphaFoldDB" id="A0A1L3MF44"/>
<sequence>MHPIIRAALDAGDGTASSADLHRRGASRRDVERAIGAGDLVRVRRNALVEGERWRETKPWDRHDLRARAVVRALGDKPPLALTHHSALAVRGIDVHGVDDRVHVARIGSGRGRTDTGLASHRPLDESLTSVHRGLLTVIPAVACVQVASHFGGEAGLVSADHALHREVMTRADLDAAMVALRPWRWSREPAKMLALVDGRAESGAESRTRWALRTLGLRMPTPQVEIFDDAGEFVARVDFLYEDMKLVIEVDGRKKYEKAQDLWDEKMREDRLRALGYVVVRLTWADLDDLTVVRAKIQRGLALAA</sequence>
<dbReference type="RefSeq" id="WP_072624206.1">
    <property type="nucleotide sequence ID" value="NZ_CP013290.1"/>
</dbReference>
<reference evidence="2 3" key="1">
    <citation type="submission" date="2015-11" db="EMBL/GenBank/DDBJ databases">
        <authorList>
            <person name="Zhang Y."/>
            <person name="Guo Z."/>
        </authorList>
    </citation>
    <scope>NUCLEOTIDE SEQUENCE [LARGE SCALE GENOMIC DNA]</scope>
    <source>
        <strain evidence="2 3">YFY001</strain>
    </source>
</reference>
<evidence type="ECO:0000259" key="1">
    <source>
        <dbReference type="Pfam" id="PF04480"/>
    </source>
</evidence>
<dbReference type="Pfam" id="PF04480">
    <property type="entry name" value="DUF559"/>
    <property type="match status" value="1"/>
</dbReference>
<gene>
    <name evidence="2" type="ORF">ASJ30_05415</name>
</gene>
<name>A0A1L3MF44_9MICO</name>
<dbReference type="EMBL" id="CP013290">
    <property type="protein sequence ID" value="APH01047.1"/>
    <property type="molecule type" value="Genomic_DNA"/>
</dbReference>
<protein>
    <recommendedName>
        <fullName evidence="1">DUF559 domain-containing protein</fullName>
    </recommendedName>
</protein>
<feature type="domain" description="DUF559" evidence="1">
    <location>
        <begin position="238"/>
        <end position="294"/>
    </location>
</feature>
<organism evidence="2 3">
    <name type="scientific">Janibacter indicus</name>
    <dbReference type="NCBI Taxonomy" id="857417"/>
    <lineage>
        <taxon>Bacteria</taxon>
        <taxon>Bacillati</taxon>
        <taxon>Actinomycetota</taxon>
        <taxon>Actinomycetes</taxon>
        <taxon>Micrococcales</taxon>
        <taxon>Intrasporangiaceae</taxon>
        <taxon>Janibacter</taxon>
    </lineage>
</organism>
<proteinExistence type="predicted"/>
<dbReference type="Proteomes" id="UP000182938">
    <property type="component" value="Chromosome"/>
</dbReference>
<accession>A0A1L3MF44</accession>
<evidence type="ECO:0000313" key="3">
    <source>
        <dbReference type="Proteomes" id="UP000182938"/>
    </source>
</evidence>
<dbReference type="KEGG" id="jte:ASJ30_05415"/>
<dbReference type="InterPro" id="IPR007569">
    <property type="entry name" value="DUF559"/>
</dbReference>
<dbReference type="Gene3D" id="3.40.960.10">
    <property type="entry name" value="VSR Endonuclease"/>
    <property type="match status" value="1"/>
</dbReference>
<dbReference type="InterPro" id="IPR011335">
    <property type="entry name" value="Restrct_endonuc-II-like"/>
</dbReference>